<organism evidence="1 2">
    <name type="scientific">Citrus x changshan-huyou</name>
    <dbReference type="NCBI Taxonomy" id="2935761"/>
    <lineage>
        <taxon>Eukaryota</taxon>
        <taxon>Viridiplantae</taxon>
        <taxon>Streptophyta</taxon>
        <taxon>Embryophyta</taxon>
        <taxon>Tracheophyta</taxon>
        <taxon>Spermatophyta</taxon>
        <taxon>Magnoliopsida</taxon>
        <taxon>eudicotyledons</taxon>
        <taxon>Gunneridae</taxon>
        <taxon>Pentapetalae</taxon>
        <taxon>rosids</taxon>
        <taxon>malvids</taxon>
        <taxon>Sapindales</taxon>
        <taxon>Rutaceae</taxon>
        <taxon>Aurantioideae</taxon>
        <taxon>Citrus</taxon>
    </lineage>
</organism>
<dbReference type="EMBL" id="JBCGBO010000002">
    <property type="protein sequence ID" value="KAK9222482.1"/>
    <property type="molecule type" value="Genomic_DNA"/>
</dbReference>
<gene>
    <name evidence="1" type="ORF">WN944_010918</name>
</gene>
<evidence type="ECO:0000313" key="2">
    <source>
        <dbReference type="Proteomes" id="UP001428341"/>
    </source>
</evidence>
<keyword evidence="2" id="KW-1185">Reference proteome</keyword>
<dbReference type="Proteomes" id="UP001428341">
    <property type="component" value="Unassembled WGS sequence"/>
</dbReference>
<name>A0AAP0MYD6_9ROSI</name>
<accession>A0AAP0MYD6</accession>
<sequence>MSCSCRVIGSCQILPALLKTHPKTTCFSVLCLLQFFNLRQPAALIIKCPSQPLDAIGFHPTIVMNADKKV</sequence>
<dbReference type="AlphaFoldDB" id="A0AAP0MYD6"/>
<reference evidence="1 2" key="1">
    <citation type="submission" date="2024-05" db="EMBL/GenBank/DDBJ databases">
        <title>Haplotype-resolved chromosome-level genome assembly of Huyou (Citrus changshanensis).</title>
        <authorList>
            <person name="Miao C."/>
            <person name="Chen W."/>
            <person name="Wu Y."/>
            <person name="Wang L."/>
            <person name="Zhao S."/>
            <person name="Grierson D."/>
            <person name="Xu C."/>
            <person name="Chen K."/>
        </authorList>
    </citation>
    <scope>NUCLEOTIDE SEQUENCE [LARGE SCALE GENOMIC DNA]</scope>
    <source>
        <strain evidence="1">01-14</strain>
        <tissue evidence="1">Leaf</tissue>
    </source>
</reference>
<evidence type="ECO:0000313" key="1">
    <source>
        <dbReference type="EMBL" id="KAK9222482.1"/>
    </source>
</evidence>
<comment type="caution">
    <text evidence="1">The sequence shown here is derived from an EMBL/GenBank/DDBJ whole genome shotgun (WGS) entry which is preliminary data.</text>
</comment>
<proteinExistence type="predicted"/>
<protein>
    <submittedName>
        <fullName evidence="1">Uncharacterized protein</fullName>
    </submittedName>
</protein>